<dbReference type="InterPro" id="IPR036420">
    <property type="entry name" value="BRCT_dom_sf"/>
</dbReference>
<dbReference type="Pfam" id="PF00533">
    <property type="entry name" value="BRCT"/>
    <property type="match status" value="1"/>
</dbReference>
<dbReference type="OrthoDB" id="9776650at2"/>
<keyword evidence="3" id="KW-1185">Reference proteome</keyword>
<feature type="domain" description="BRCT" evidence="1">
    <location>
        <begin position="204"/>
        <end position="295"/>
    </location>
</feature>
<dbReference type="InterPro" id="IPR001357">
    <property type="entry name" value="BRCT_dom"/>
</dbReference>
<protein>
    <submittedName>
        <fullName evidence="2">BRCA1 C Terminus (BRCT) domain-containing protein</fullName>
    </submittedName>
</protein>
<evidence type="ECO:0000313" key="2">
    <source>
        <dbReference type="EMBL" id="SFU69958.1"/>
    </source>
</evidence>
<proteinExistence type="predicted"/>
<dbReference type="SUPFAM" id="SSF52113">
    <property type="entry name" value="BRCT domain"/>
    <property type="match status" value="1"/>
</dbReference>
<dbReference type="RefSeq" id="WP_074950981.1">
    <property type="nucleotide sequence ID" value="NZ_FPBV01000006.1"/>
</dbReference>
<evidence type="ECO:0000259" key="1">
    <source>
        <dbReference type="PROSITE" id="PS50172"/>
    </source>
</evidence>
<dbReference type="CDD" id="cd17748">
    <property type="entry name" value="BRCT_DNA_ligase_like"/>
    <property type="match status" value="1"/>
</dbReference>
<name>A0A1I7IAK6_9BACL</name>
<dbReference type="EMBL" id="FPBV01000006">
    <property type="protein sequence ID" value="SFU69958.1"/>
    <property type="molecule type" value="Genomic_DNA"/>
</dbReference>
<evidence type="ECO:0000313" key="3">
    <source>
        <dbReference type="Proteomes" id="UP000183508"/>
    </source>
</evidence>
<dbReference type="Gene3D" id="3.40.50.10190">
    <property type="entry name" value="BRCT domain"/>
    <property type="match status" value="1"/>
</dbReference>
<dbReference type="PROSITE" id="PS50172">
    <property type="entry name" value="BRCT"/>
    <property type="match status" value="1"/>
</dbReference>
<reference evidence="3" key="1">
    <citation type="submission" date="2016-10" db="EMBL/GenBank/DDBJ databases">
        <authorList>
            <person name="Varghese N."/>
        </authorList>
    </citation>
    <scope>NUCLEOTIDE SEQUENCE [LARGE SCALE GENOMIC DNA]</scope>
    <source>
        <strain evidence="3">DSM 17980</strain>
    </source>
</reference>
<gene>
    <name evidence="2" type="ORF">SAMN05421543_106100</name>
</gene>
<sequence length="295" mass="34141">MQLEYRKYMGKAEFEKALHTLMGIIDGIRADEQINSMEVEELQNWCLLQSAHQSKYPFKEIVPLVRASIADGIMTEEEIEDIRWLCNMYLYDNPYFNVITHDIQVLHGILHGILSDGTINVQELKFLKEWLDKSSYLESVFPYDEVYSLVFQVLRDGKVDPQEERLLKAFFAEFIDLRTSYNLNQGEIEALKRQMNISGLCALAPDIQVQDRVFCFTGESGRMKRADIQKVVIEHGGRFSNSVTADTDYLVVGDQGNPCWAFSCYGRKVERAMHLRKQGHRILIVHEVDFWDALA</sequence>
<dbReference type="STRING" id="392015.SAMN05421543_106100"/>
<dbReference type="Proteomes" id="UP000183508">
    <property type="component" value="Unassembled WGS sequence"/>
</dbReference>
<dbReference type="AlphaFoldDB" id="A0A1I7IAK6"/>
<accession>A0A1I7IAK6</accession>
<organism evidence="2 3">
    <name type="scientific">Alicyclobacillus macrosporangiidus</name>
    <dbReference type="NCBI Taxonomy" id="392015"/>
    <lineage>
        <taxon>Bacteria</taxon>
        <taxon>Bacillati</taxon>
        <taxon>Bacillota</taxon>
        <taxon>Bacilli</taxon>
        <taxon>Bacillales</taxon>
        <taxon>Alicyclobacillaceae</taxon>
        <taxon>Alicyclobacillus</taxon>
    </lineage>
</organism>